<dbReference type="RefSeq" id="XP_017997579.1">
    <property type="nucleotide sequence ID" value="XM_018144064.1"/>
</dbReference>
<accession>A0A0N1HQ98</accession>
<dbReference type="AlphaFoldDB" id="A0A0N1HQ98"/>
<evidence type="ECO:0000313" key="3">
    <source>
        <dbReference type="EMBL" id="KPI37616.1"/>
    </source>
</evidence>
<dbReference type="SUPFAM" id="SSF51735">
    <property type="entry name" value="NAD(P)-binding Rossmann-fold domains"/>
    <property type="match status" value="1"/>
</dbReference>
<dbReference type="PROSITE" id="PS00061">
    <property type="entry name" value="ADH_SHORT"/>
    <property type="match status" value="1"/>
</dbReference>
<comment type="similarity">
    <text evidence="1">Belongs to the short-chain dehydrogenases/reductases (SDR) family.</text>
</comment>
<dbReference type="OrthoDB" id="47007at2759"/>
<keyword evidence="2" id="KW-0521">NADP</keyword>
<evidence type="ECO:0000256" key="2">
    <source>
        <dbReference type="ARBA" id="ARBA00022857"/>
    </source>
</evidence>
<dbReference type="Pfam" id="PF13561">
    <property type="entry name" value="adh_short_C2"/>
    <property type="match status" value="1"/>
</dbReference>
<dbReference type="GO" id="GO:0006633">
    <property type="term" value="P:fatty acid biosynthetic process"/>
    <property type="evidence" value="ECO:0007669"/>
    <property type="project" value="TreeGrafter"/>
</dbReference>
<proteinExistence type="inferred from homology"/>
<dbReference type="EMBL" id="LFJN01000023">
    <property type="protein sequence ID" value="KPI37616.1"/>
    <property type="molecule type" value="Genomic_DNA"/>
</dbReference>
<evidence type="ECO:0000313" key="4">
    <source>
        <dbReference type="Proteomes" id="UP000038010"/>
    </source>
</evidence>
<dbReference type="InterPro" id="IPR036291">
    <property type="entry name" value="NAD(P)-bd_dom_sf"/>
</dbReference>
<dbReference type="VEuPathDB" id="FungiDB:AB675_3965"/>
<dbReference type="STRING" id="1664694.A0A0N1HQ98"/>
<dbReference type="Proteomes" id="UP000038010">
    <property type="component" value="Unassembled WGS sequence"/>
</dbReference>
<organism evidence="3 4">
    <name type="scientific">Cyphellophora attinorum</name>
    <dbReference type="NCBI Taxonomy" id="1664694"/>
    <lineage>
        <taxon>Eukaryota</taxon>
        <taxon>Fungi</taxon>
        <taxon>Dikarya</taxon>
        <taxon>Ascomycota</taxon>
        <taxon>Pezizomycotina</taxon>
        <taxon>Eurotiomycetes</taxon>
        <taxon>Chaetothyriomycetidae</taxon>
        <taxon>Chaetothyriales</taxon>
        <taxon>Cyphellophoraceae</taxon>
        <taxon>Cyphellophora</taxon>
    </lineage>
</organism>
<gene>
    <name evidence="3" type="ORF">AB675_3965</name>
</gene>
<dbReference type="PRINTS" id="PR00081">
    <property type="entry name" value="GDHRDH"/>
</dbReference>
<dbReference type="CDD" id="cd05233">
    <property type="entry name" value="SDR_c"/>
    <property type="match status" value="1"/>
</dbReference>
<protein>
    <submittedName>
        <fullName evidence="3">L-xylulose</fullName>
    </submittedName>
</protein>
<name>A0A0N1HQ98_9EURO</name>
<sequence length="314" mass="33797">MAYKGRLAVIAGGLGGLGSETAKLLHAEGAALALLYAPFEADRRDKLLEGAFGNPAPDNVKTYEADITDEDLVAKAFAAISTDLSSQGSPVFPSILINAAGYVSVQPLTETSAAEAAKNILPNLLGPFIVSNAFYNLYTKTKSTGTKPPGRIVSISSQAAHVALPSHGAYCASKAGLLGLVRSQALEWGPEGITSNSVSPTVAMTELGRKAWADPEKRDDMLRQIPTGRFAEPDEIARAMEWLCRDGNGMLNGTDIRIDGERVMIERDLLTKLETSYPRTPQLQTQIKKAQHRLKARQDDLWEDTCLAHPHLGM</sequence>
<dbReference type="PRINTS" id="PR00080">
    <property type="entry name" value="SDRFAMILY"/>
</dbReference>
<keyword evidence="4" id="KW-1185">Reference proteome</keyword>
<dbReference type="GeneID" id="28735944"/>
<dbReference type="Gene3D" id="3.40.50.720">
    <property type="entry name" value="NAD(P)-binding Rossmann-like Domain"/>
    <property type="match status" value="1"/>
</dbReference>
<comment type="caution">
    <text evidence="3">The sequence shown here is derived from an EMBL/GenBank/DDBJ whole genome shotgun (WGS) entry which is preliminary data.</text>
</comment>
<dbReference type="InterPro" id="IPR020904">
    <property type="entry name" value="Sc_DH/Rdtase_CS"/>
</dbReference>
<reference evidence="3 4" key="1">
    <citation type="submission" date="2015-06" db="EMBL/GenBank/DDBJ databases">
        <title>Draft genome of the ant-associated black yeast Phialophora attae CBS 131958.</title>
        <authorList>
            <person name="Moreno L.F."/>
            <person name="Stielow B.J."/>
            <person name="de Hoog S."/>
            <person name="Vicente V.A."/>
            <person name="Weiss V.A."/>
            <person name="de Vries M."/>
            <person name="Cruz L.M."/>
            <person name="Souza E.M."/>
        </authorList>
    </citation>
    <scope>NUCLEOTIDE SEQUENCE [LARGE SCALE GENOMIC DNA]</scope>
    <source>
        <strain evidence="3 4">CBS 131958</strain>
    </source>
</reference>
<dbReference type="GO" id="GO:0016616">
    <property type="term" value="F:oxidoreductase activity, acting on the CH-OH group of donors, NAD or NADP as acceptor"/>
    <property type="evidence" value="ECO:0007669"/>
    <property type="project" value="TreeGrafter"/>
</dbReference>
<evidence type="ECO:0000256" key="1">
    <source>
        <dbReference type="ARBA" id="ARBA00006484"/>
    </source>
</evidence>
<dbReference type="GO" id="GO:0048038">
    <property type="term" value="F:quinone binding"/>
    <property type="evidence" value="ECO:0007669"/>
    <property type="project" value="TreeGrafter"/>
</dbReference>
<dbReference type="PANTHER" id="PTHR42760">
    <property type="entry name" value="SHORT-CHAIN DEHYDROGENASES/REDUCTASES FAMILY MEMBER"/>
    <property type="match status" value="1"/>
</dbReference>
<dbReference type="PANTHER" id="PTHR42760:SF122">
    <property type="entry name" value="NAD(P)-BINDING PROTEIN"/>
    <property type="match status" value="1"/>
</dbReference>
<dbReference type="InterPro" id="IPR002347">
    <property type="entry name" value="SDR_fam"/>
</dbReference>